<proteinExistence type="inferred from homology"/>
<keyword evidence="9" id="KW-1185">Reference proteome</keyword>
<dbReference type="SUPFAM" id="SSF50044">
    <property type="entry name" value="SH3-domain"/>
    <property type="match status" value="1"/>
</dbReference>
<feature type="domain" description="GT23" evidence="7">
    <location>
        <begin position="1"/>
        <end position="117"/>
    </location>
</feature>
<dbReference type="InterPro" id="IPR035653">
    <property type="entry name" value="Fut8_SH3"/>
</dbReference>
<evidence type="ECO:0000259" key="7">
    <source>
        <dbReference type="PROSITE" id="PS51659"/>
    </source>
</evidence>
<evidence type="ECO:0000259" key="6">
    <source>
        <dbReference type="PROSITE" id="PS50002"/>
    </source>
</evidence>
<keyword evidence="3 5" id="KW-0808">Transferase</keyword>
<dbReference type="Gene3D" id="3.40.50.11350">
    <property type="match status" value="1"/>
</dbReference>
<dbReference type="InterPro" id="IPR001452">
    <property type="entry name" value="SH3_domain"/>
</dbReference>
<keyword evidence="1 4" id="KW-0728">SH3 domain</keyword>
<evidence type="ECO:0000313" key="8">
    <source>
        <dbReference type="Ensembl" id="ENSCINP00000017718.3"/>
    </source>
</evidence>
<feature type="domain" description="SH3" evidence="6">
    <location>
        <begin position="126"/>
        <end position="188"/>
    </location>
</feature>
<dbReference type="CDD" id="cd11792">
    <property type="entry name" value="SH3_Fut8"/>
    <property type="match status" value="1"/>
</dbReference>
<evidence type="ECO:0000256" key="5">
    <source>
        <dbReference type="PROSITE-ProRule" id="PRU00992"/>
    </source>
</evidence>
<dbReference type="InParanoid" id="F6XM91"/>
<evidence type="ECO:0008006" key="10">
    <source>
        <dbReference type="Google" id="ProtNLM"/>
    </source>
</evidence>
<evidence type="ECO:0000313" key="9">
    <source>
        <dbReference type="Proteomes" id="UP000008144"/>
    </source>
</evidence>
<comment type="caution">
    <text evidence="5">Lacks conserved residue(s) required for the propagation of feature annotation.</text>
</comment>
<accession>F6XM91</accession>
<dbReference type="InterPro" id="IPR045573">
    <property type="entry name" value="Fut8_N_cat"/>
</dbReference>
<dbReference type="PANTHER" id="PTHR13132:SF29">
    <property type="entry name" value="ALPHA-(1,6)-FUCOSYLTRANSFERASE"/>
    <property type="match status" value="1"/>
</dbReference>
<dbReference type="FunFam" id="2.30.30.40:FF:000070">
    <property type="entry name" value="Alpha-(1,6)-fucosyltransferase"/>
    <property type="match status" value="1"/>
</dbReference>
<dbReference type="STRING" id="7719.ENSCINP00000017718"/>
<reference evidence="9" key="1">
    <citation type="journal article" date="2002" name="Science">
        <title>The draft genome of Ciona intestinalis: insights into chordate and vertebrate origins.</title>
        <authorList>
            <person name="Dehal P."/>
            <person name="Satou Y."/>
            <person name="Campbell R.K."/>
            <person name="Chapman J."/>
            <person name="Degnan B."/>
            <person name="De Tomaso A."/>
            <person name="Davidson B."/>
            <person name="Di Gregorio A."/>
            <person name="Gelpke M."/>
            <person name="Goodstein D.M."/>
            <person name="Harafuji N."/>
            <person name="Hastings K.E."/>
            <person name="Ho I."/>
            <person name="Hotta K."/>
            <person name="Huang W."/>
            <person name="Kawashima T."/>
            <person name="Lemaire P."/>
            <person name="Martinez D."/>
            <person name="Meinertzhagen I.A."/>
            <person name="Necula S."/>
            <person name="Nonaka M."/>
            <person name="Putnam N."/>
            <person name="Rash S."/>
            <person name="Saiga H."/>
            <person name="Satake M."/>
            <person name="Terry A."/>
            <person name="Yamada L."/>
            <person name="Wang H.G."/>
            <person name="Awazu S."/>
            <person name="Azumi K."/>
            <person name="Boore J."/>
            <person name="Branno M."/>
            <person name="Chin-Bow S."/>
            <person name="DeSantis R."/>
            <person name="Doyle S."/>
            <person name="Francino P."/>
            <person name="Keys D.N."/>
            <person name="Haga S."/>
            <person name="Hayashi H."/>
            <person name="Hino K."/>
            <person name="Imai K.S."/>
            <person name="Inaba K."/>
            <person name="Kano S."/>
            <person name="Kobayashi K."/>
            <person name="Kobayashi M."/>
            <person name="Lee B.I."/>
            <person name="Makabe K.W."/>
            <person name="Manohar C."/>
            <person name="Matassi G."/>
            <person name="Medina M."/>
            <person name="Mochizuki Y."/>
            <person name="Mount S."/>
            <person name="Morishita T."/>
            <person name="Miura S."/>
            <person name="Nakayama A."/>
            <person name="Nishizaka S."/>
            <person name="Nomoto H."/>
            <person name="Ohta F."/>
            <person name="Oishi K."/>
            <person name="Rigoutsos I."/>
            <person name="Sano M."/>
            <person name="Sasaki A."/>
            <person name="Sasakura Y."/>
            <person name="Shoguchi E."/>
            <person name="Shin-i T."/>
            <person name="Spagnuolo A."/>
            <person name="Stainier D."/>
            <person name="Suzuki M.M."/>
            <person name="Tassy O."/>
            <person name="Takatori N."/>
            <person name="Tokuoka M."/>
            <person name="Yagi K."/>
            <person name="Yoshizaki F."/>
            <person name="Wada S."/>
            <person name="Zhang C."/>
            <person name="Hyatt P.D."/>
            <person name="Larimer F."/>
            <person name="Detter C."/>
            <person name="Doggett N."/>
            <person name="Glavina T."/>
            <person name="Hawkins T."/>
            <person name="Richardson P."/>
            <person name="Lucas S."/>
            <person name="Kohara Y."/>
            <person name="Levine M."/>
            <person name="Satoh N."/>
            <person name="Rokhsar D.S."/>
        </authorList>
    </citation>
    <scope>NUCLEOTIDE SEQUENCE [LARGE SCALE GENOMIC DNA]</scope>
</reference>
<dbReference type="GeneTree" id="ENSGT00530000063737"/>
<evidence type="ECO:0000256" key="1">
    <source>
        <dbReference type="ARBA" id="ARBA00022443"/>
    </source>
</evidence>
<dbReference type="HOGENOM" id="CLU_082436_0_0_1"/>
<evidence type="ECO:0000256" key="2">
    <source>
        <dbReference type="ARBA" id="ARBA00022676"/>
    </source>
</evidence>
<reference evidence="8" key="2">
    <citation type="submission" date="2025-08" db="UniProtKB">
        <authorList>
            <consortium name="Ensembl"/>
        </authorList>
    </citation>
    <scope>IDENTIFICATION</scope>
</reference>
<dbReference type="SMART" id="SM00326">
    <property type="entry name" value="SH3"/>
    <property type="match status" value="1"/>
</dbReference>
<name>F6XM91_CIOIN</name>
<dbReference type="PANTHER" id="PTHR13132">
    <property type="entry name" value="ALPHA- 1,6 -FUCOSYLTRANSFERASE"/>
    <property type="match status" value="1"/>
</dbReference>
<dbReference type="OMA" id="AYELMQI"/>
<dbReference type="InterPro" id="IPR036028">
    <property type="entry name" value="SH3-like_dom_sf"/>
</dbReference>
<dbReference type="GO" id="GO:0016758">
    <property type="term" value="F:hexosyltransferase activity"/>
    <property type="evidence" value="ECO:0007669"/>
    <property type="project" value="UniProtKB-UniRule"/>
</dbReference>
<dbReference type="InterPro" id="IPR027350">
    <property type="entry name" value="GT23_dom"/>
</dbReference>
<keyword evidence="2 5" id="KW-0328">Glycosyltransferase</keyword>
<sequence length="220" mass="25487">MQHVADWYDKYEMRLEKENRVETVERRVFLATDDPEVWKETAGYPGYTFIGNRKFSETAVDLEKRETLEGLKQVIIDTALLSKCDFIVGTLSSSVTSAAYELRQAEHLDASDDVASLDYSYGAVDYPNRIQVAIYPHTANATTHEIELKIGDIIYTDTNLWNGYFRGRTRRTGEVGMYPTYKVKDSTVYYSDIDKEIMNIYRFDEAEDDDGNRFQQILKF</sequence>
<dbReference type="Pfam" id="PF19745">
    <property type="entry name" value="FUT8_N_cat"/>
    <property type="match status" value="1"/>
</dbReference>
<protein>
    <recommendedName>
        <fullName evidence="10">SH3 domain-containing protein</fullName>
    </recommendedName>
</protein>
<dbReference type="PROSITE" id="PS51659">
    <property type="entry name" value="GT23"/>
    <property type="match status" value="1"/>
</dbReference>
<comment type="similarity">
    <text evidence="5">Belongs to the glycosyltransferase 23 family.</text>
</comment>
<dbReference type="Gene3D" id="2.30.30.40">
    <property type="entry name" value="SH3 Domains"/>
    <property type="match status" value="1"/>
</dbReference>
<reference evidence="8" key="3">
    <citation type="submission" date="2025-09" db="UniProtKB">
        <authorList>
            <consortium name="Ensembl"/>
        </authorList>
    </citation>
    <scope>IDENTIFICATION</scope>
</reference>
<evidence type="ECO:0000256" key="3">
    <source>
        <dbReference type="ARBA" id="ARBA00022679"/>
    </source>
</evidence>
<evidence type="ECO:0000256" key="4">
    <source>
        <dbReference type="PROSITE-ProRule" id="PRU00192"/>
    </source>
</evidence>
<dbReference type="AlphaFoldDB" id="F6XM91"/>
<dbReference type="Ensembl" id="ENSCINT00000017718.3">
    <property type="protein sequence ID" value="ENSCINP00000017718.3"/>
    <property type="gene ID" value="ENSCING00000008687.3"/>
</dbReference>
<dbReference type="Proteomes" id="UP000008144">
    <property type="component" value="Unassembled WGS sequence"/>
</dbReference>
<dbReference type="PROSITE" id="PS50002">
    <property type="entry name" value="SH3"/>
    <property type="match status" value="1"/>
</dbReference>
<organism evidence="8 9">
    <name type="scientific">Ciona intestinalis</name>
    <name type="common">Transparent sea squirt</name>
    <name type="synonym">Ascidia intestinalis</name>
    <dbReference type="NCBI Taxonomy" id="7719"/>
    <lineage>
        <taxon>Eukaryota</taxon>
        <taxon>Metazoa</taxon>
        <taxon>Chordata</taxon>
        <taxon>Tunicata</taxon>
        <taxon>Ascidiacea</taxon>
        <taxon>Phlebobranchia</taxon>
        <taxon>Cionidae</taxon>
        <taxon>Ciona</taxon>
    </lineage>
</organism>